<keyword evidence="4" id="KW-1185">Reference proteome</keyword>
<reference evidence="3 4" key="1">
    <citation type="submission" date="2021-12" db="EMBL/GenBank/DDBJ databases">
        <title>Siccirubricoccus leaddurans sp. nov., a high concentration Zn2+ tolerance bacterium.</title>
        <authorList>
            <person name="Cao Y."/>
        </authorList>
    </citation>
    <scope>NUCLEOTIDE SEQUENCE [LARGE SCALE GENOMIC DNA]</scope>
    <source>
        <strain evidence="3 4">KC 17139</strain>
    </source>
</reference>
<dbReference type="Proteomes" id="UP001523392">
    <property type="component" value="Unassembled WGS sequence"/>
</dbReference>
<comment type="caution">
    <text evidence="3">The sequence shown here is derived from an EMBL/GenBank/DDBJ whole genome shotgun (WGS) entry which is preliminary data.</text>
</comment>
<dbReference type="Gene3D" id="3.40.190.10">
    <property type="entry name" value="Periplasmic binding protein-like II"/>
    <property type="match status" value="1"/>
</dbReference>
<comment type="similarity">
    <text evidence="1">Belongs to the UPF0065 (bug) family.</text>
</comment>
<dbReference type="Gene3D" id="3.40.190.150">
    <property type="entry name" value="Bordetella uptake gene, domain 1"/>
    <property type="match status" value="1"/>
</dbReference>
<name>A0ABT1CZY7_9PROT</name>
<dbReference type="PANTHER" id="PTHR42928">
    <property type="entry name" value="TRICARBOXYLATE-BINDING PROTEIN"/>
    <property type="match status" value="1"/>
</dbReference>
<dbReference type="SUPFAM" id="SSF53850">
    <property type="entry name" value="Periplasmic binding protein-like II"/>
    <property type="match status" value="1"/>
</dbReference>
<dbReference type="Pfam" id="PF03401">
    <property type="entry name" value="TctC"/>
    <property type="match status" value="1"/>
</dbReference>
<organism evidence="3 4">
    <name type="scientific">Siccirubricoccus soli</name>
    <dbReference type="NCBI Taxonomy" id="2899147"/>
    <lineage>
        <taxon>Bacteria</taxon>
        <taxon>Pseudomonadati</taxon>
        <taxon>Pseudomonadota</taxon>
        <taxon>Alphaproteobacteria</taxon>
        <taxon>Acetobacterales</taxon>
        <taxon>Roseomonadaceae</taxon>
        <taxon>Siccirubricoccus</taxon>
    </lineage>
</organism>
<keyword evidence="2" id="KW-0732">Signal</keyword>
<dbReference type="PIRSF" id="PIRSF017082">
    <property type="entry name" value="YflP"/>
    <property type="match status" value="1"/>
</dbReference>
<feature type="chain" id="PRO_5047136693" evidence="2">
    <location>
        <begin position="25"/>
        <end position="325"/>
    </location>
</feature>
<dbReference type="InterPro" id="IPR042100">
    <property type="entry name" value="Bug_dom1"/>
</dbReference>
<proteinExistence type="inferred from homology"/>
<evidence type="ECO:0000256" key="2">
    <source>
        <dbReference type="SAM" id="SignalP"/>
    </source>
</evidence>
<sequence>MRRSACTILVLLALLMAPFARSRAQDAPWPTRPIRIVMPFAAGGGTDITARFLAQRLTEKLGVSVVIENRIGGQGNIGALAVVRAAPDGYTLLYNTSFVVTSPALTPNIAYDWQRDLTPVVGVASVPLILLVHPSLPAQSLAEFAALVRRPNSDLSYASAGIGNTTHLAAARLLLELQGNATHVPYSGGAPALTDIVRGVVQFYMDTTNTAVPFVRNGTVRALGIASAQRVASLPDVPTIAEAIAPGFTAESWQGVMAPTGTPEAIIRRFSSEMLNLLTEPAVIERLAQSSTIPMAMPTAEYRAFLESEAEKWQAVIRAASIRLE</sequence>
<evidence type="ECO:0000256" key="1">
    <source>
        <dbReference type="ARBA" id="ARBA00006987"/>
    </source>
</evidence>
<dbReference type="InterPro" id="IPR005064">
    <property type="entry name" value="BUG"/>
</dbReference>
<feature type="signal peptide" evidence="2">
    <location>
        <begin position="1"/>
        <end position="24"/>
    </location>
</feature>
<evidence type="ECO:0000313" key="4">
    <source>
        <dbReference type="Proteomes" id="UP001523392"/>
    </source>
</evidence>
<dbReference type="EMBL" id="JAFIRR010000016">
    <property type="protein sequence ID" value="MCO6415218.1"/>
    <property type="molecule type" value="Genomic_DNA"/>
</dbReference>
<accession>A0ABT1CZY7</accession>
<protein>
    <submittedName>
        <fullName evidence="3">Tripartite tricarboxylate transporter substrate binding protein</fullName>
    </submittedName>
</protein>
<evidence type="ECO:0000313" key="3">
    <source>
        <dbReference type="EMBL" id="MCO6415218.1"/>
    </source>
</evidence>
<dbReference type="RefSeq" id="WP_252951814.1">
    <property type="nucleotide sequence ID" value="NZ_JAFIRR010000016.1"/>
</dbReference>
<gene>
    <name evidence="3" type="ORF">JYK14_03380</name>
</gene>
<dbReference type="PANTHER" id="PTHR42928:SF5">
    <property type="entry name" value="BLR1237 PROTEIN"/>
    <property type="match status" value="1"/>
</dbReference>